<dbReference type="OrthoDB" id="265726at2759"/>
<protein>
    <submittedName>
        <fullName evidence="2">Uncharacterized protein</fullName>
    </submittedName>
</protein>
<comment type="caution">
    <text evidence="2">The sequence shown here is derived from an EMBL/GenBank/DDBJ whole genome shotgun (WGS) entry which is preliminary data.</text>
</comment>
<gene>
    <name evidence="2" type="ORF">ABL78_8035</name>
</gene>
<name>A0A0N0P2H2_LEPSE</name>
<keyword evidence="3" id="KW-1185">Reference proteome</keyword>
<evidence type="ECO:0000313" key="2">
    <source>
        <dbReference type="EMBL" id="KPI82949.1"/>
    </source>
</evidence>
<dbReference type="Proteomes" id="UP000038009">
    <property type="component" value="Unassembled WGS sequence"/>
</dbReference>
<sequence>MLRRSSSRHSALWPAALAACQERLPQRPASSTSEVQKVKSSCLSWVAAWSLFFQGLERNGSRHLQSFELVPSPLLQFIGQHWVDCTLETVITARLADVYPPARAASANACNPSQSSSSSSIRADEDASAAAAFEALLSTWSAHTLLATLRRNALRSSAASLSNVEDSLSECLRRDVLPVVSYVTRFSGLCSGGLFLSQMHILRRAIVLVLSSCLSEWQGAEAQDLSLLKQSAPAGDPCLSVAESTLAWELCQCAAALPSAREEERDGGNGSSTNAAGVAAPVSSASPSPPPSHQRADGEGSASCRSVECGASNARSGGVKRSDVCALRRSTDAQLTQLRSALLSLCGGNESSTSTAHRFEQTCHDWVNEAQVQAATQVEKCGSDKHMGRQRCTSVFSPFVGITGVPALVEESDEVLAHINEALNRVALSSRKEG</sequence>
<evidence type="ECO:0000313" key="3">
    <source>
        <dbReference type="Proteomes" id="UP000038009"/>
    </source>
</evidence>
<dbReference type="AlphaFoldDB" id="A0A0N0P2H2"/>
<dbReference type="VEuPathDB" id="TriTrypDB:Lsey_0477_0030"/>
<evidence type="ECO:0000256" key="1">
    <source>
        <dbReference type="SAM" id="MobiDB-lite"/>
    </source>
</evidence>
<feature type="region of interest" description="Disordered" evidence="1">
    <location>
        <begin position="262"/>
        <end position="301"/>
    </location>
</feature>
<dbReference type="OMA" id="ATWSAHM"/>
<dbReference type="PROSITE" id="PS51257">
    <property type="entry name" value="PROKAR_LIPOPROTEIN"/>
    <property type="match status" value="1"/>
</dbReference>
<dbReference type="EMBL" id="LJSK01000477">
    <property type="protein sequence ID" value="KPI82949.1"/>
    <property type="molecule type" value="Genomic_DNA"/>
</dbReference>
<feature type="compositionally biased region" description="Low complexity" evidence="1">
    <location>
        <begin position="275"/>
        <end position="286"/>
    </location>
</feature>
<reference evidence="2 3" key="1">
    <citation type="journal article" date="2015" name="PLoS Pathog.">
        <title>Leptomonas seymouri: Adaptations to the Dixenous Life Cycle Analyzed by Genome Sequencing, Transcriptome Profiling and Co-infection with Leishmania donovani.</title>
        <authorList>
            <person name="Kraeva N."/>
            <person name="Butenko A."/>
            <person name="Hlavacova J."/>
            <person name="Kostygov A."/>
            <person name="Myskova J."/>
            <person name="Grybchuk D."/>
            <person name="Lestinova T."/>
            <person name="Votypka J."/>
            <person name="Volf P."/>
            <person name="Opperdoes F."/>
            <person name="Flegontov P."/>
            <person name="Lukes J."/>
            <person name="Yurchenko V."/>
        </authorList>
    </citation>
    <scope>NUCLEOTIDE SEQUENCE [LARGE SCALE GENOMIC DNA]</scope>
    <source>
        <strain evidence="2 3">ATCC 30220</strain>
    </source>
</reference>
<organism evidence="2 3">
    <name type="scientific">Leptomonas seymouri</name>
    <dbReference type="NCBI Taxonomy" id="5684"/>
    <lineage>
        <taxon>Eukaryota</taxon>
        <taxon>Discoba</taxon>
        <taxon>Euglenozoa</taxon>
        <taxon>Kinetoplastea</taxon>
        <taxon>Metakinetoplastina</taxon>
        <taxon>Trypanosomatida</taxon>
        <taxon>Trypanosomatidae</taxon>
        <taxon>Leishmaniinae</taxon>
        <taxon>Leptomonas</taxon>
    </lineage>
</organism>
<accession>A0A0N0P2H2</accession>
<proteinExistence type="predicted"/>